<keyword evidence="2" id="KW-0645">Protease</keyword>
<comment type="similarity">
    <text evidence="1">Belongs to the peptidase S58 family.</text>
</comment>
<evidence type="ECO:0000313" key="3">
    <source>
        <dbReference type="Proteomes" id="UP000245466"/>
    </source>
</evidence>
<dbReference type="AlphaFoldDB" id="A0A2U1B0X9"/>
<dbReference type="InterPro" id="IPR005321">
    <property type="entry name" value="Peptidase_S58_DmpA"/>
</dbReference>
<dbReference type="Proteomes" id="UP000245466">
    <property type="component" value="Unassembled WGS sequence"/>
</dbReference>
<organism evidence="2 3">
    <name type="scientific">Pontibacter virosus</name>
    <dbReference type="NCBI Taxonomy" id="1765052"/>
    <lineage>
        <taxon>Bacteria</taxon>
        <taxon>Pseudomonadati</taxon>
        <taxon>Bacteroidota</taxon>
        <taxon>Cytophagia</taxon>
        <taxon>Cytophagales</taxon>
        <taxon>Hymenobacteraceae</taxon>
        <taxon>Pontibacter</taxon>
    </lineage>
</organism>
<proteinExistence type="inferred from homology"/>
<accession>A0A2U1B0X9</accession>
<dbReference type="PANTHER" id="PTHR36512">
    <property type="entry name" value="D-AMINOPEPTIDASE"/>
    <property type="match status" value="1"/>
</dbReference>
<reference evidence="2 3" key="1">
    <citation type="submission" date="2018-04" db="EMBL/GenBank/DDBJ databases">
        <title>Genomic Encyclopedia of Type Strains, Phase IV (KMG-IV): sequencing the most valuable type-strain genomes for metagenomic binning, comparative biology and taxonomic classification.</title>
        <authorList>
            <person name="Goeker M."/>
        </authorList>
    </citation>
    <scope>NUCLEOTIDE SEQUENCE [LARGE SCALE GENOMIC DNA]</scope>
    <source>
        <strain evidence="2 3">DSM 100231</strain>
    </source>
</reference>
<keyword evidence="2" id="KW-0031">Aminopeptidase</keyword>
<keyword evidence="2" id="KW-0378">Hydrolase</keyword>
<dbReference type="EMBL" id="QEKI01000003">
    <property type="protein sequence ID" value="PVY42292.1"/>
    <property type="molecule type" value="Genomic_DNA"/>
</dbReference>
<dbReference type="Gene3D" id="3.60.70.12">
    <property type="entry name" value="L-amino peptidase D-ALA esterase/amidase"/>
    <property type="match status" value="1"/>
</dbReference>
<keyword evidence="3" id="KW-1185">Reference proteome</keyword>
<evidence type="ECO:0000313" key="2">
    <source>
        <dbReference type="EMBL" id="PVY42292.1"/>
    </source>
</evidence>
<gene>
    <name evidence="2" type="ORF">C8E01_103158</name>
</gene>
<dbReference type="PANTHER" id="PTHR36512:SF3">
    <property type="entry name" value="BLR5678 PROTEIN"/>
    <property type="match status" value="1"/>
</dbReference>
<sequence length="393" mass="41606">MRRLLRFLFLIQISGMKILLTGFLMMAVLVNASGQERKRARDYGIRIGVLQPGAHNAITDVAGLRVGHTTLVQGDKVRTGVTAILPHDGNLFQNKVPAAVYVGNGFGKLAGSTQVQELGNLESPIILTNTLGVGTAMNAVVGYTLQLPGNEAVQSVNALVGETNDGYLNDIRGRHVKEEHVLQAIKQAAGGPVAEGNVGAGTGTVCFGYKGGIGTASRKLPASLGGYTVGVLVQSNFGGVLQIDGVPVGEELGRFSYSKQVLESADGSCMIVIATDAPVDARNLERIASRAMLGLAKTGGIASNGSGDYVIAFSTNEGLRIPYSSDQKTQTFTLLRNDEMSPLFMATIEATEEAIINSLFRAETMKGRDSNTIEALPLEPVIKLLKKHNAIKR</sequence>
<dbReference type="SUPFAM" id="SSF56266">
    <property type="entry name" value="DmpA/ArgJ-like"/>
    <property type="match status" value="1"/>
</dbReference>
<evidence type="ECO:0000256" key="1">
    <source>
        <dbReference type="ARBA" id="ARBA00007068"/>
    </source>
</evidence>
<dbReference type="CDD" id="cd02253">
    <property type="entry name" value="DmpA"/>
    <property type="match status" value="1"/>
</dbReference>
<dbReference type="Pfam" id="PF03576">
    <property type="entry name" value="Peptidase_S58"/>
    <property type="match status" value="1"/>
</dbReference>
<protein>
    <submittedName>
        <fullName evidence="2">L-aminopeptidase DmpA</fullName>
    </submittedName>
</protein>
<comment type="caution">
    <text evidence="2">The sequence shown here is derived from an EMBL/GenBank/DDBJ whole genome shotgun (WGS) entry which is preliminary data.</text>
</comment>
<name>A0A2U1B0X9_9BACT</name>
<dbReference type="InterPro" id="IPR016117">
    <property type="entry name" value="ArgJ-like_dom_sf"/>
</dbReference>
<dbReference type="GO" id="GO:0004177">
    <property type="term" value="F:aminopeptidase activity"/>
    <property type="evidence" value="ECO:0007669"/>
    <property type="project" value="UniProtKB-KW"/>
</dbReference>